<dbReference type="Pfam" id="PF16974">
    <property type="entry name" value="NAR2"/>
    <property type="match status" value="1"/>
</dbReference>
<keyword evidence="1" id="KW-0812">Transmembrane</keyword>
<gene>
    <name evidence="2" type="ORF">CB5_LOCUS3278</name>
</gene>
<accession>A0A6V7NNK5</accession>
<feature type="transmembrane region" description="Helical" evidence="1">
    <location>
        <begin position="161"/>
        <end position="180"/>
    </location>
</feature>
<keyword evidence="1" id="KW-0472">Membrane</keyword>
<sequence>MGVLFSSLPKTLIFLYSWRINDVVVVHVLHAGEDTITVTWSLDRTAVPAGSDAAYEKVKVLLCYAPVSQKDRGWRKTDDLLKKDKTCQFTVVEQPYGGATASANVTYTVKRDVPTATYFVRAYVLDGSDTQVAYGQTTDAKKTTNLFDIVAITGRHASLDIAAGCFSAFSIAALIFFFFIEKRKVKK</sequence>
<evidence type="ECO:0000256" key="1">
    <source>
        <dbReference type="SAM" id="Phobius"/>
    </source>
</evidence>
<dbReference type="PANTHER" id="PTHR34806:SF1">
    <property type="entry name" value="HIGH-AFFINITY NITRATE TRANSPORTER 3.1"/>
    <property type="match status" value="1"/>
</dbReference>
<dbReference type="GO" id="GO:0005886">
    <property type="term" value="C:plasma membrane"/>
    <property type="evidence" value="ECO:0007669"/>
    <property type="project" value="TreeGrafter"/>
</dbReference>
<evidence type="ECO:0000313" key="2">
    <source>
        <dbReference type="EMBL" id="CAD1820067.1"/>
    </source>
</evidence>
<dbReference type="AlphaFoldDB" id="A0A6V7NNK5"/>
<name>A0A6V7NNK5_ANACO</name>
<dbReference type="PANTHER" id="PTHR34806">
    <property type="entry name" value="HIGH-AFFINITY NITRATE TRANSPORTER 3.2"/>
    <property type="match status" value="1"/>
</dbReference>
<dbReference type="InterPro" id="IPR016605">
    <property type="entry name" value="Transptr_NO3_Nar2"/>
</dbReference>
<evidence type="ECO:0008006" key="3">
    <source>
        <dbReference type="Google" id="ProtNLM"/>
    </source>
</evidence>
<protein>
    <recommendedName>
        <fullName evidence="3">High-affinity nitrate transporter</fullName>
    </recommendedName>
</protein>
<organism evidence="2">
    <name type="scientific">Ananas comosus var. bracteatus</name>
    <name type="common">red pineapple</name>
    <dbReference type="NCBI Taxonomy" id="296719"/>
    <lineage>
        <taxon>Eukaryota</taxon>
        <taxon>Viridiplantae</taxon>
        <taxon>Streptophyta</taxon>
        <taxon>Embryophyta</taxon>
        <taxon>Tracheophyta</taxon>
        <taxon>Spermatophyta</taxon>
        <taxon>Magnoliopsida</taxon>
        <taxon>Liliopsida</taxon>
        <taxon>Poales</taxon>
        <taxon>Bromeliaceae</taxon>
        <taxon>Bromelioideae</taxon>
        <taxon>Ananas</taxon>
    </lineage>
</organism>
<proteinExistence type="predicted"/>
<keyword evidence="1" id="KW-1133">Transmembrane helix</keyword>
<dbReference type="GO" id="GO:0010167">
    <property type="term" value="P:response to nitrate"/>
    <property type="evidence" value="ECO:0007669"/>
    <property type="project" value="InterPro"/>
</dbReference>
<reference evidence="2" key="1">
    <citation type="submission" date="2020-07" db="EMBL/GenBank/DDBJ databases">
        <authorList>
            <person name="Lin J."/>
        </authorList>
    </citation>
    <scope>NUCLEOTIDE SEQUENCE</scope>
</reference>
<dbReference type="GO" id="GO:0015112">
    <property type="term" value="F:nitrate transmembrane transporter activity"/>
    <property type="evidence" value="ECO:0007669"/>
    <property type="project" value="TreeGrafter"/>
</dbReference>
<dbReference type="EMBL" id="LR862140">
    <property type="protein sequence ID" value="CAD1820067.1"/>
    <property type="molecule type" value="Genomic_DNA"/>
</dbReference>
<dbReference type="PIRSF" id="PIRSF012939">
    <property type="entry name" value="Transpt_NO3_Nar2"/>
    <property type="match status" value="1"/>
</dbReference>